<dbReference type="Gene3D" id="1.20.120.350">
    <property type="entry name" value="Voltage-gated potassium channels. Chain C"/>
    <property type="match status" value="1"/>
</dbReference>
<dbReference type="OrthoDB" id="416585at2759"/>
<evidence type="ECO:0000256" key="5">
    <source>
        <dbReference type="SAM" id="MobiDB-lite"/>
    </source>
</evidence>
<dbReference type="AlphaFoldDB" id="A0A812WAT7"/>
<keyword evidence="3 6" id="KW-1133">Transmembrane helix</keyword>
<protein>
    <recommendedName>
        <fullName evidence="7">Ion transport domain-containing protein</fullName>
    </recommendedName>
</protein>
<comment type="subcellular location">
    <subcellularLocation>
        <location evidence="1">Membrane</location>
        <topology evidence="1">Multi-pass membrane protein</topology>
    </subcellularLocation>
</comment>
<keyword evidence="4 6" id="KW-0472">Membrane</keyword>
<dbReference type="PANTHER" id="PTHR10037">
    <property type="entry name" value="VOLTAGE-GATED CATION CHANNEL CALCIUM AND SODIUM"/>
    <property type="match status" value="1"/>
</dbReference>
<comment type="caution">
    <text evidence="8">The sequence shown here is derived from an EMBL/GenBank/DDBJ whole genome shotgun (WGS) entry which is preliminary data.</text>
</comment>
<feature type="transmembrane region" description="Helical" evidence="6">
    <location>
        <begin position="354"/>
        <end position="372"/>
    </location>
</feature>
<dbReference type="Pfam" id="PF00520">
    <property type="entry name" value="Ion_trans"/>
    <property type="match status" value="1"/>
</dbReference>
<dbReference type="InterPro" id="IPR027359">
    <property type="entry name" value="Volt_channel_dom_sf"/>
</dbReference>
<name>A0A812WAT7_SYMPI</name>
<proteinExistence type="predicted"/>
<dbReference type="EMBL" id="CAJNIZ010044122">
    <property type="protein sequence ID" value="CAE7678960.1"/>
    <property type="molecule type" value="Genomic_DNA"/>
</dbReference>
<dbReference type="InterPro" id="IPR005821">
    <property type="entry name" value="Ion_trans_dom"/>
</dbReference>
<evidence type="ECO:0000259" key="7">
    <source>
        <dbReference type="Pfam" id="PF00520"/>
    </source>
</evidence>
<dbReference type="PANTHER" id="PTHR10037:SF62">
    <property type="entry name" value="SODIUM CHANNEL PROTEIN 60E"/>
    <property type="match status" value="1"/>
</dbReference>
<dbReference type="Gene3D" id="1.10.287.70">
    <property type="match status" value="1"/>
</dbReference>
<reference evidence="8" key="1">
    <citation type="submission" date="2021-02" db="EMBL/GenBank/DDBJ databases">
        <authorList>
            <person name="Dougan E. K."/>
            <person name="Rhodes N."/>
            <person name="Thang M."/>
            <person name="Chan C."/>
        </authorList>
    </citation>
    <scope>NUCLEOTIDE SEQUENCE</scope>
</reference>
<organism evidence="8 9">
    <name type="scientific">Symbiodinium pilosum</name>
    <name type="common">Dinoflagellate</name>
    <dbReference type="NCBI Taxonomy" id="2952"/>
    <lineage>
        <taxon>Eukaryota</taxon>
        <taxon>Sar</taxon>
        <taxon>Alveolata</taxon>
        <taxon>Dinophyceae</taxon>
        <taxon>Suessiales</taxon>
        <taxon>Symbiodiniaceae</taxon>
        <taxon>Symbiodinium</taxon>
    </lineage>
</organism>
<dbReference type="GO" id="GO:0005248">
    <property type="term" value="F:voltage-gated sodium channel activity"/>
    <property type="evidence" value="ECO:0007669"/>
    <property type="project" value="TreeGrafter"/>
</dbReference>
<dbReference type="GO" id="GO:0001518">
    <property type="term" value="C:voltage-gated sodium channel complex"/>
    <property type="evidence" value="ECO:0007669"/>
    <property type="project" value="TreeGrafter"/>
</dbReference>
<keyword evidence="2 6" id="KW-0812">Transmembrane</keyword>
<feature type="region of interest" description="Disordered" evidence="5">
    <location>
        <begin position="90"/>
        <end position="120"/>
    </location>
</feature>
<evidence type="ECO:0000256" key="3">
    <source>
        <dbReference type="ARBA" id="ARBA00022989"/>
    </source>
</evidence>
<accession>A0A812WAT7</accession>
<evidence type="ECO:0000256" key="6">
    <source>
        <dbReference type="SAM" id="Phobius"/>
    </source>
</evidence>
<evidence type="ECO:0000313" key="8">
    <source>
        <dbReference type="EMBL" id="CAE7678960.1"/>
    </source>
</evidence>
<sequence>MAAHGMGRPDDALKESLALCEMLHEVLREQNQSMSNRLDAWLLNLDFRIQQMSDQADWMPRSFPEKHSDMSHFASHLSSVLEEIEEDADPALSPTGSVPVGTESQGSVRPTYSRMDSSRSLKAARQTADRLTEEFNQVKQEQETVKEPEEIRGFSAQCNRVAARILASQVSHMFFALVVVSNSVYLGVQLEYQAINRLDVFVVTSSWVELLVDLTNPGDSTSRANSNLRLMRLLRVGRLFRVVRIIRVVKFFRSLRTLVHSLVGTLRSLVWAMILLGLIIYIWGILLTDAVLDAVIEAEAMEIPLPQNRSGETVAEYFGTLYHSTVTLFRTISNGVTWKNPDDLLVGMNSFGEFWAIIYRFYIAFCNLAFSVQWSFTQRVMTGVFCNSAIKAAESDHEMVVQSLVQTRQESLGYRRSGW</sequence>
<evidence type="ECO:0000313" key="9">
    <source>
        <dbReference type="Proteomes" id="UP000649617"/>
    </source>
</evidence>
<gene>
    <name evidence="8" type="ORF">SPIL2461_LOCUS18869</name>
</gene>
<keyword evidence="9" id="KW-1185">Reference proteome</keyword>
<dbReference type="InterPro" id="IPR043203">
    <property type="entry name" value="VGCC_Ca_Na"/>
</dbReference>
<dbReference type="Proteomes" id="UP000649617">
    <property type="component" value="Unassembled WGS sequence"/>
</dbReference>
<evidence type="ECO:0000256" key="1">
    <source>
        <dbReference type="ARBA" id="ARBA00004141"/>
    </source>
</evidence>
<dbReference type="SUPFAM" id="SSF81324">
    <property type="entry name" value="Voltage-gated potassium channels"/>
    <property type="match status" value="1"/>
</dbReference>
<evidence type="ECO:0000256" key="2">
    <source>
        <dbReference type="ARBA" id="ARBA00022692"/>
    </source>
</evidence>
<feature type="transmembrane region" description="Helical" evidence="6">
    <location>
        <begin position="257"/>
        <end position="283"/>
    </location>
</feature>
<feature type="domain" description="Ion transport" evidence="7">
    <location>
        <begin position="172"/>
        <end position="360"/>
    </location>
</feature>
<evidence type="ECO:0000256" key="4">
    <source>
        <dbReference type="ARBA" id="ARBA00023136"/>
    </source>
</evidence>
<feature type="compositionally biased region" description="Polar residues" evidence="5">
    <location>
        <begin position="102"/>
        <end position="120"/>
    </location>
</feature>